<accession>A0A8J2UAC7</accession>
<comment type="caution">
    <text evidence="1">The sequence shown here is derived from an EMBL/GenBank/DDBJ whole genome shotgun (WGS) entry which is preliminary data.</text>
</comment>
<evidence type="ECO:0000313" key="1">
    <source>
        <dbReference type="EMBL" id="GGA88992.1"/>
    </source>
</evidence>
<gene>
    <name evidence="1" type="ORF">GCM10011369_33940</name>
</gene>
<dbReference type="EMBL" id="BMDX01000026">
    <property type="protein sequence ID" value="GGA88992.1"/>
    <property type="molecule type" value="Genomic_DNA"/>
</dbReference>
<proteinExistence type="predicted"/>
<reference evidence="2" key="1">
    <citation type="journal article" date="2019" name="Int. J. Syst. Evol. Microbiol.">
        <title>The Global Catalogue of Microorganisms (GCM) 10K type strain sequencing project: providing services to taxonomists for standard genome sequencing and annotation.</title>
        <authorList>
            <consortium name="The Broad Institute Genomics Platform"/>
            <consortium name="The Broad Institute Genome Sequencing Center for Infectious Disease"/>
            <person name="Wu L."/>
            <person name="Ma J."/>
        </authorList>
    </citation>
    <scope>NUCLEOTIDE SEQUENCE [LARGE SCALE GENOMIC DNA]</scope>
    <source>
        <strain evidence="2">CGMCC 1.10130</strain>
    </source>
</reference>
<dbReference type="Proteomes" id="UP000619743">
    <property type="component" value="Unassembled WGS sequence"/>
</dbReference>
<name>A0A8J2UAC7_9GAMM</name>
<organism evidence="1 2">
    <name type="scientific">Neiella marina</name>
    <dbReference type="NCBI Taxonomy" id="508461"/>
    <lineage>
        <taxon>Bacteria</taxon>
        <taxon>Pseudomonadati</taxon>
        <taxon>Pseudomonadota</taxon>
        <taxon>Gammaproteobacteria</taxon>
        <taxon>Alteromonadales</taxon>
        <taxon>Echinimonadaceae</taxon>
        <taxon>Neiella</taxon>
    </lineage>
</organism>
<keyword evidence="2" id="KW-1185">Reference proteome</keyword>
<dbReference type="AlphaFoldDB" id="A0A8J2UAC7"/>
<evidence type="ECO:0000313" key="2">
    <source>
        <dbReference type="Proteomes" id="UP000619743"/>
    </source>
</evidence>
<protein>
    <submittedName>
        <fullName evidence="1">Uncharacterized protein</fullName>
    </submittedName>
</protein>
<sequence>MYLIVILVASLLVNLLLFVERLSLLKKIAKGDKLLRSANQQLQLTRQTLTHTTHQLQEQMLRQVNAKQGAIQQRTSQVLEHLIERLPAIIQTQAQTGQNYVQVLKTLPSPEGCSVEELTDYFKERNKTWARLWQMRDPNALMKLMNAMMSHSTSEAKQAETSTSS</sequence>